<evidence type="ECO:0008006" key="4">
    <source>
        <dbReference type="Google" id="ProtNLM"/>
    </source>
</evidence>
<gene>
    <name evidence="2" type="ORF">QC825_00610</name>
</gene>
<sequence>MRFVTPLALAGALAVASSSAMAAQDHWSLGAQAGTTGLGGSVSWRFSDYFALTAGYSGYTYDDLDRTVDDVDYEGDIDSDIYSLKLDYFPWAGGFFLSGGLVRPDVKLNATGTPSNFELSNYGLPDDAAYLDGKAELSDGVQPYLGLGWRTSNREGLGFYAEAGAFWIDPTVDLEAKGSAVNNQVAQAALQPYVDQEEEEVKDELNKYNVYPVAVIGIEYTF</sequence>
<evidence type="ECO:0000256" key="1">
    <source>
        <dbReference type="SAM" id="SignalP"/>
    </source>
</evidence>
<dbReference type="Proteomes" id="UP001269375">
    <property type="component" value="Unassembled WGS sequence"/>
</dbReference>
<evidence type="ECO:0000313" key="2">
    <source>
        <dbReference type="EMBL" id="MDR5894568.1"/>
    </source>
</evidence>
<feature type="signal peptide" evidence="1">
    <location>
        <begin position="1"/>
        <end position="22"/>
    </location>
</feature>
<name>A0ABU1GT30_9GAMM</name>
<comment type="caution">
    <text evidence="2">The sequence shown here is derived from an EMBL/GenBank/DDBJ whole genome shotgun (WGS) entry which is preliminary data.</text>
</comment>
<dbReference type="RefSeq" id="WP_251593347.1">
    <property type="nucleotide sequence ID" value="NZ_JAMLJI010000002.1"/>
</dbReference>
<dbReference type="EMBL" id="JARWAO010000001">
    <property type="protein sequence ID" value="MDR5894568.1"/>
    <property type="molecule type" value="Genomic_DNA"/>
</dbReference>
<feature type="chain" id="PRO_5046078279" description="Outer membrane protein beta-barrel domain-containing protein" evidence="1">
    <location>
        <begin position="23"/>
        <end position="222"/>
    </location>
</feature>
<reference evidence="2 3" key="1">
    <citation type="submission" date="2023-04" db="EMBL/GenBank/DDBJ databases">
        <title>A long-awaited taxogenomic arrangement of the family Halomonadaceae.</title>
        <authorList>
            <person name="De La Haba R."/>
            <person name="Chuvochina M."/>
            <person name="Wittouck S."/>
            <person name="Arahal D.R."/>
            <person name="Sanchez-Porro C."/>
            <person name="Hugenholtz P."/>
            <person name="Ventosa A."/>
        </authorList>
    </citation>
    <scope>NUCLEOTIDE SEQUENCE [LARGE SCALE GENOMIC DNA]</scope>
    <source>
        <strain evidence="2 3">DSM 22428</strain>
    </source>
</reference>
<proteinExistence type="predicted"/>
<dbReference type="Gene3D" id="2.40.160.170">
    <property type="match status" value="1"/>
</dbReference>
<protein>
    <recommendedName>
        <fullName evidence="4">Outer membrane protein beta-barrel domain-containing protein</fullName>
    </recommendedName>
</protein>
<organism evidence="2 3">
    <name type="scientific">Larsenimonas suaedae</name>
    <dbReference type="NCBI Taxonomy" id="1851019"/>
    <lineage>
        <taxon>Bacteria</taxon>
        <taxon>Pseudomonadati</taxon>
        <taxon>Pseudomonadota</taxon>
        <taxon>Gammaproteobacteria</taxon>
        <taxon>Oceanospirillales</taxon>
        <taxon>Halomonadaceae</taxon>
        <taxon>Larsenimonas</taxon>
    </lineage>
</organism>
<keyword evidence="3" id="KW-1185">Reference proteome</keyword>
<accession>A0ABU1GT30</accession>
<keyword evidence="1" id="KW-0732">Signal</keyword>
<evidence type="ECO:0000313" key="3">
    <source>
        <dbReference type="Proteomes" id="UP001269375"/>
    </source>
</evidence>